<sequence length="53" mass="5492">MALGFTVDIYRQKGAGVKDVAGNELPAYMKPFPGGLDSDDVSARTGECVVSTG</sequence>
<proteinExistence type="predicted"/>
<name>A0A9K3GGP7_9EUKA</name>
<organism evidence="1 2">
    <name type="scientific">Kipferlia bialata</name>
    <dbReference type="NCBI Taxonomy" id="797122"/>
    <lineage>
        <taxon>Eukaryota</taxon>
        <taxon>Metamonada</taxon>
        <taxon>Carpediemonas-like organisms</taxon>
        <taxon>Kipferlia</taxon>
    </lineage>
</organism>
<gene>
    <name evidence="1" type="ORF">KIPB_004612</name>
</gene>
<dbReference type="EMBL" id="BDIP01000996">
    <property type="protein sequence ID" value="GIQ83309.1"/>
    <property type="molecule type" value="Genomic_DNA"/>
</dbReference>
<evidence type="ECO:0000313" key="2">
    <source>
        <dbReference type="Proteomes" id="UP000265618"/>
    </source>
</evidence>
<dbReference type="AlphaFoldDB" id="A0A9K3GGP7"/>
<keyword evidence="2" id="KW-1185">Reference proteome</keyword>
<dbReference type="Proteomes" id="UP000265618">
    <property type="component" value="Unassembled WGS sequence"/>
</dbReference>
<reference evidence="1 2" key="1">
    <citation type="journal article" date="2018" name="PLoS ONE">
        <title>The draft genome of Kipferlia bialata reveals reductive genome evolution in fornicate parasites.</title>
        <authorList>
            <person name="Tanifuji G."/>
            <person name="Takabayashi S."/>
            <person name="Kume K."/>
            <person name="Takagi M."/>
            <person name="Nakayama T."/>
            <person name="Kamikawa R."/>
            <person name="Inagaki Y."/>
            <person name="Hashimoto T."/>
        </authorList>
    </citation>
    <scope>NUCLEOTIDE SEQUENCE [LARGE SCALE GENOMIC DNA]</scope>
    <source>
        <strain evidence="1">NY0173</strain>
    </source>
</reference>
<protein>
    <submittedName>
        <fullName evidence="1">Uncharacterized protein</fullName>
    </submittedName>
</protein>
<comment type="caution">
    <text evidence="1">The sequence shown here is derived from an EMBL/GenBank/DDBJ whole genome shotgun (WGS) entry which is preliminary data.</text>
</comment>
<evidence type="ECO:0000313" key="1">
    <source>
        <dbReference type="EMBL" id="GIQ83309.1"/>
    </source>
</evidence>
<feature type="non-terminal residue" evidence="1">
    <location>
        <position position="53"/>
    </location>
</feature>
<accession>A0A9K3GGP7</accession>